<feature type="transmembrane region" description="Helical" evidence="9">
    <location>
        <begin position="82"/>
        <end position="105"/>
    </location>
</feature>
<dbReference type="SUPFAM" id="SSF52540">
    <property type="entry name" value="P-loop containing nucleoside triphosphate hydrolases"/>
    <property type="match status" value="1"/>
</dbReference>
<comment type="caution">
    <text evidence="11">The sequence shown here is derived from an EMBL/GenBank/DDBJ whole genome shotgun (WGS) entry which is preliminary data.</text>
</comment>
<feature type="domain" description="ABC transmembrane type-1" evidence="10">
    <location>
        <begin position="1"/>
        <end position="124"/>
    </location>
</feature>
<dbReference type="Pfam" id="PF00664">
    <property type="entry name" value="ABC_membrane"/>
    <property type="match status" value="1"/>
</dbReference>
<dbReference type="GO" id="GO:0140359">
    <property type="term" value="F:ABC-type transporter activity"/>
    <property type="evidence" value="ECO:0007669"/>
    <property type="project" value="InterPro"/>
</dbReference>
<dbReference type="GO" id="GO:0012505">
    <property type="term" value="C:endomembrane system"/>
    <property type="evidence" value="ECO:0007669"/>
    <property type="project" value="UniProtKB-SubCell"/>
</dbReference>
<dbReference type="GO" id="GO:0005524">
    <property type="term" value="F:ATP binding"/>
    <property type="evidence" value="ECO:0007669"/>
    <property type="project" value="UniProtKB-KW"/>
</dbReference>
<dbReference type="SUPFAM" id="SSF90123">
    <property type="entry name" value="ABC transporter transmembrane region"/>
    <property type="match status" value="1"/>
</dbReference>
<evidence type="ECO:0000256" key="9">
    <source>
        <dbReference type="SAM" id="Phobius"/>
    </source>
</evidence>
<keyword evidence="3 9" id="KW-0812">Transmembrane</keyword>
<dbReference type="GO" id="GO:0016887">
    <property type="term" value="F:ATP hydrolysis activity"/>
    <property type="evidence" value="ECO:0007669"/>
    <property type="project" value="InterPro"/>
</dbReference>
<dbReference type="Proteomes" id="UP001497623">
    <property type="component" value="Unassembled WGS sequence"/>
</dbReference>
<evidence type="ECO:0000256" key="5">
    <source>
        <dbReference type="ARBA" id="ARBA00022741"/>
    </source>
</evidence>
<evidence type="ECO:0000259" key="10">
    <source>
        <dbReference type="PROSITE" id="PS50929"/>
    </source>
</evidence>
<dbReference type="GO" id="GO:0016020">
    <property type="term" value="C:membrane"/>
    <property type="evidence" value="ECO:0007669"/>
    <property type="project" value="InterPro"/>
</dbReference>
<keyword evidence="7 9" id="KW-1133">Transmembrane helix</keyword>
<keyword evidence="12" id="KW-1185">Reference proteome</keyword>
<dbReference type="Gene3D" id="3.40.50.300">
    <property type="entry name" value="P-loop containing nucleotide triphosphate hydrolases"/>
    <property type="match status" value="1"/>
</dbReference>
<dbReference type="EMBL" id="CAXKWB010023752">
    <property type="protein sequence ID" value="CAL4125545.1"/>
    <property type="molecule type" value="Genomic_DNA"/>
</dbReference>
<keyword evidence="5" id="KW-0547">Nucleotide-binding</keyword>
<name>A0AAV2RH32_MEGNR</name>
<dbReference type="InterPro" id="IPR036640">
    <property type="entry name" value="ABC1_TM_sf"/>
</dbReference>
<evidence type="ECO:0000256" key="2">
    <source>
        <dbReference type="ARBA" id="ARBA00022448"/>
    </source>
</evidence>
<evidence type="ECO:0000313" key="11">
    <source>
        <dbReference type="EMBL" id="CAL4125545.1"/>
    </source>
</evidence>
<keyword evidence="2" id="KW-0813">Transport</keyword>
<evidence type="ECO:0000256" key="4">
    <source>
        <dbReference type="ARBA" id="ARBA00022737"/>
    </source>
</evidence>
<feature type="non-terminal residue" evidence="11">
    <location>
        <position position="1"/>
    </location>
</feature>
<evidence type="ECO:0000256" key="7">
    <source>
        <dbReference type="ARBA" id="ARBA00022989"/>
    </source>
</evidence>
<keyword evidence="8 9" id="KW-0472">Membrane</keyword>
<comment type="subcellular location">
    <subcellularLocation>
        <location evidence="1">Endomembrane system</location>
        <topology evidence="1">Multi-pass membrane protein</topology>
    </subcellularLocation>
</comment>
<dbReference type="Pfam" id="PF00005">
    <property type="entry name" value="ABC_tran"/>
    <property type="match status" value="1"/>
</dbReference>
<organism evidence="11 12">
    <name type="scientific">Meganyctiphanes norvegica</name>
    <name type="common">Northern krill</name>
    <name type="synonym">Thysanopoda norvegica</name>
    <dbReference type="NCBI Taxonomy" id="48144"/>
    <lineage>
        <taxon>Eukaryota</taxon>
        <taxon>Metazoa</taxon>
        <taxon>Ecdysozoa</taxon>
        <taxon>Arthropoda</taxon>
        <taxon>Crustacea</taxon>
        <taxon>Multicrustacea</taxon>
        <taxon>Malacostraca</taxon>
        <taxon>Eumalacostraca</taxon>
        <taxon>Eucarida</taxon>
        <taxon>Euphausiacea</taxon>
        <taxon>Euphausiidae</taxon>
        <taxon>Meganyctiphanes</taxon>
    </lineage>
</organism>
<dbReference type="InterPro" id="IPR011527">
    <property type="entry name" value="ABC1_TM_dom"/>
</dbReference>
<dbReference type="InterPro" id="IPR050173">
    <property type="entry name" value="ABC_transporter_C-like"/>
</dbReference>
<gene>
    <name evidence="11" type="ORF">MNOR_LOCUS25190</name>
</gene>
<dbReference type="InterPro" id="IPR027417">
    <property type="entry name" value="P-loop_NTPase"/>
</dbReference>
<protein>
    <recommendedName>
        <fullName evidence="10">ABC transmembrane type-1 domain-containing protein</fullName>
    </recommendedName>
</protein>
<dbReference type="Gene3D" id="1.20.1560.10">
    <property type="entry name" value="ABC transporter type 1, transmembrane domain"/>
    <property type="match status" value="1"/>
</dbReference>
<reference evidence="11 12" key="1">
    <citation type="submission" date="2024-05" db="EMBL/GenBank/DDBJ databases">
        <authorList>
            <person name="Wallberg A."/>
        </authorList>
    </citation>
    <scope>NUCLEOTIDE SEQUENCE [LARGE SCALE GENOMIC DNA]</scope>
</reference>
<keyword evidence="4" id="KW-0677">Repeat</keyword>
<evidence type="ECO:0000256" key="3">
    <source>
        <dbReference type="ARBA" id="ARBA00022692"/>
    </source>
</evidence>
<dbReference type="FunFam" id="3.40.50.300:FF:003838">
    <property type="entry name" value="ATP-dependent bile acid permease, putative"/>
    <property type="match status" value="1"/>
</dbReference>
<dbReference type="PANTHER" id="PTHR24223">
    <property type="entry name" value="ATP-BINDING CASSETTE SUB-FAMILY C"/>
    <property type="match status" value="1"/>
</dbReference>
<accession>A0AAV2RH32</accession>
<sequence length="298" mass="32717">VLYVTSSRQLKRIGSVTNSPIYSHFQETLHGVSTIRAFNLEQEFTSESERKTELNIACSYPGIITNRWLAIRLDLAGNIMTFFAALFAVLAPVSGGTVGFSLSYAMSATGVLNWMVRCSADVETNIVAVERIKEYSETPQEAQWIVPNKTPHKDWPNNGVVKFNNYSTRYREGLDLVVKGIDCEIQSGEKIGIVGRTGAGKSSLTLALFRIIEAAGGSIEIDGQDLASIGLHHVRGRITIIPQDPVLFSGSLRMNLDPFNTYSDEVIWSALEHAHLKSFVAELTAGLQHEISEGGDNL</sequence>
<dbReference type="InterPro" id="IPR003439">
    <property type="entry name" value="ABC_transporter-like_ATP-bd"/>
</dbReference>
<feature type="non-terminal residue" evidence="11">
    <location>
        <position position="298"/>
    </location>
</feature>
<dbReference type="AlphaFoldDB" id="A0AAV2RH32"/>
<dbReference type="PROSITE" id="PS50929">
    <property type="entry name" value="ABC_TM1F"/>
    <property type="match status" value="1"/>
</dbReference>
<evidence type="ECO:0000313" key="12">
    <source>
        <dbReference type="Proteomes" id="UP001497623"/>
    </source>
</evidence>
<evidence type="ECO:0000256" key="1">
    <source>
        <dbReference type="ARBA" id="ARBA00004127"/>
    </source>
</evidence>
<keyword evidence="6" id="KW-0067">ATP-binding</keyword>
<dbReference type="PANTHER" id="PTHR24223:SF443">
    <property type="entry name" value="MULTIDRUG-RESISTANCE LIKE PROTEIN 1, ISOFORM I"/>
    <property type="match status" value="1"/>
</dbReference>
<evidence type="ECO:0000256" key="8">
    <source>
        <dbReference type="ARBA" id="ARBA00023136"/>
    </source>
</evidence>
<evidence type="ECO:0000256" key="6">
    <source>
        <dbReference type="ARBA" id="ARBA00022840"/>
    </source>
</evidence>
<proteinExistence type="predicted"/>